<evidence type="ECO:0000256" key="1">
    <source>
        <dbReference type="SAM" id="Phobius"/>
    </source>
</evidence>
<reference evidence="2" key="1">
    <citation type="submission" date="2024-07" db="EMBL/GenBank/DDBJ databases">
        <title>Identification and characteristics of an arsenic-resistant bacterial isolate, which belongs to a novel species.</title>
        <authorList>
            <person name="Juszczyk A."/>
            <person name="Kowalczyk A."/>
            <person name="Was K."/>
            <person name="Kosowicz W."/>
            <person name="Budzyn A."/>
            <person name="Latowski D."/>
        </authorList>
    </citation>
    <scope>NUCLEOTIDE SEQUENCE</scope>
    <source>
        <strain evidence="2">As8PL</strain>
    </source>
</reference>
<dbReference type="InterPro" id="IPR031596">
    <property type="entry name" value="MaAIMP_sms"/>
</dbReference>
<dbReference type="RefSeq" id="WP_368503382.1">
    <property type="nucleotide sequence ID" value="NZ_CP162551.1"/>
</dbReference>
<dbReference type="EMBL" id="CP162551">
    <property type="protein sequence ID" value="XDI35853.1"/>
    <property type="molecule type" value="Genomic_DNA"/>
</dbReference>
<keyword evidence="1" id="KW-0812">Transmembrane</keyword>
<keyword evidence="1" id="KW-1133">Transmembrane helix</keyword>
<protein>
    <submittedName>
        <fullName evidence="2">Methionine/alanine import family NSS transporter small subunit</fullName>
    </submittedName>
</protein>
<dbReference type="Pfam" id="PF16951">
    <property type="entry name" value="MaAIMP_sms"/>
    <property type="match status" value="1"/>
</dbReference>
<name>A0AB39BQ04_9BACI</name>
<gene>
    <name evidence="2" type="ORF">AB3N04_14220</name>
</gene>
<dbReference type="AlphaFoldDB" id="A0AB39BQ04"/>
<proteinExistence type="predicted"/>
<keyword evidence="1" id="KW-0472">Membrane</keyword>
<evidence type="ECO:0000313" key="2">
    <source>
        <dbReference type="EMBL" id="XDI35853.1"/>
    </source>
</evidence>
<dbReference type="NCBIfam" id="NF033493">
    <property type="entry name" value="MetS_like_NSS"/>
    <property type="match status" value="1"/>
</dbReference>
<organism evidence="2">
    <name type="scientific">Alkalihalophilus sp. As8PL</name>
    <dbReference type="NCBI Taxonomy" id="3237103"/>
    <lineage>
        <taxon>Bacteria</taxon>
        <taxon>Bacillati</taxon>
        <taxon>Bacillota</taxon>
        <taxon>Bacilli</taxon>
        <taxon>Bacillales</taxon>
        <taxon>Bacillaceae</taxon>
        <taxon>Alkalihalophilus</taxon>
    </lineage>
</organism>
<sequence length="38" mass="3964">MSGSAIVMMVIGMLIIWGGMALSILNAVRVAKQKKASS</sequence>
<accession>A0AB39BQ04</accession>
<feature type="transmembrane region" description="Helical" evidence="1">
    <location>
        <begin position="6"/>
        <end position="28"/>
    </location>
</feature>